<protein>
    <recommendedName>
        <fullName evidence="5">Tetratricopeptide repeat protein</fullName>
    </recommendedName>
</protein>
<dbReference type="EMBL" id="NJBO01000012">
    <property type="protein sequence ID" value="TKJ41936.1"/>
    <property type="molecule type" value="Genomic_DNA"/>
</dbReference>
<reference evidence="3 4" key="1">
    <citation type="submission" date="2017-06" db="EMBL/GenBank/DDBJ databases">
        <title>Novel microbial phyla capable of carbon fixation and sulfur reduction in deep-sea sediments.</title>
        <authorList>
            <person name="Huang J."/>
            <person name="Baker B."/>
            <person name="Wang Y."/>
        </authorList>
    </citation>
    <scope>NUCLEOTIDE SEQUENCE [LARGE SCALE GENOMIC DNA]</scope>
    <source>
        <strain evidence="3">B3_TA06</strain>
    </source>
</reference>
<comment type="caution">
    <text evidence="3">The sequence shown here is derived from an EMBL/GenBank/DDBJ whole genome shotgun (WGS) entry which is preliminary data.</text>
</comment>
<accession>A0A532V3Y9</accession>
<dbReference type="InterPro" id="IPR019734">
    <property type="entry name" value="TPR_rpt"/>
</dbReference>
<keyword evidence="1" id="KW-0802">TPR repeat</keyword>
<keyword evidence="2" id="KW-0175">Coiled coil</keyword>
<dbReference type="SUPFAM" id="SSF48452">
    <property type="entry name" value="TPR-like"/>
    <property type="match status" value="2"/>
</dbReference>
<evidence type="ECO:0008006" key="5">
    <source>
        <dbReference type="Google" id="ProtNLM"/>
    </source>
</evidence>
<evidence type="ECO:0000313" key="3">
    <source>
        <dbReference type="EMBL" id="TKJ41936.1"/>
    </source>
</evidence>
<evidence type="ECO:0000313" key="4">
    <source>
        <dbReference type="Proteomes" id="UP000317778"/>
    </source>
</evidence>
<dbReference type="Gene3D" id="1.25.40.10">
    <property type="entry name" value="Tetratricopeptide repeat domain"/>
    <property type="match status" value="3"/>
</dbReference>
<dbReference type="InterPro" id="IPR011990">
    <property type="entry name" value="TPR-like_helical_dom_sf"/>
</dbReference>
<dbReference type="Proteomes" id="UP000317778">
    <property type="component" value="Unassembled WGS sequence"/>
</dbReference>
<feature type="repeat" description="TPR" evidence="1">
    <location>
        <begin position="624"/>
        <end position="657"/>
    </location>
</feature>
<evidence type="ECO:0000256" key="2">
    <source>
        <dbReference type="SAM" id="Coils"/>
    </source>
</evidence>
<dbReference type="AlphaFoldDB" id="A0A532V3Y9"/>
<proteinExistence type="predicted"/>
<feature type="coiled-coil region" evidence="2">
    <location>
        <begin position="333"/>
        <end position="362"/>
    </location>
</feature>
<sequence length="677" mass="73673">MGVIKSSLRFSLMLGVMMGLGVVSVLAQSIPEASAPGLSILDVSFGARGLALAEVMQAVPADRMSLYNNPATSAFAEQTVVIAGMQNMGFVNSAGLIGVFPARFGTFSVGFKGANVQGIEVRPDPANPDYYLDNTNASAFAPALSFSRRFGSFSAGLALRAQTVSLGTNPYLEDSPDFQAASVAVDLGAYQELGDLSLGLVVQNLGPRMRFDLAGSDTLSGDTVESNGALQPLYVCGSARYGLLEDKLALLAGAGYGARGLVISGALEYSLWRVLSLRMGYTSERIAGHLINGLATGFGLQLANLEINYSYLPNTYFGAGGIHGLDIGFHFGASEAERERLLAEARKEAEKEALERMKLTSQSLYEQGMTSYNMDRYDEALASWDLALIWWPENTQAQGMIAKVNAEKEQMALNSLVEGAKKAYVSKNYVALVVLAEQILAQDSTHSLALFYQEDAEEGVTKELIASAPVVIQDDLRKGIEALATQDYLTAMRSFEKVLDYDRDNEVARDYMRKTKEEIDRYISAEIKEVGALLGRSRYSEAKSKVRGLLRLAPQNAELLQKLGEIDRRLSEDVQRRLARAKETQDPARSEKELRAALQLDPANIEVQQNLAEIEKAAKKAADVQKLYLLGVESYSENNYELAISYWQRVLEIDPGHANARKNLARAQAKLEALAGG</sequence>
<dbReference type="PROSITE" id="PS50005">
    <property type="entry name" value="TPR"/>
    <property type="match status" value="1"/>
</dbReference>
<name>A0A532V3Y9_UNCT6</name>
<organism evidence="3 4">
    <name type="scientific">candidate division TA06 bacterium B3_TA06</name>
    <dbReference type="NCBI Taxonomy" id="2012487"/>
    <lineage>
        <taxon>Bacteria</taxon>
        <taxon>Bacteria division TA06</taxon>
    </lineage>
</organism>
<dbReference type="SMART" id="SM00028">
    <property type="entry name" value="TPR"/>
    <property type="match status" value="3"/>
</dbReference>
<evidence type="ECO:0000256" key="1">
    <source>
        <dbReference type="PROSITE-ProRule" id="PRU00339"/>
    </source>
</evidence>
<gene>
    <name evidence="3" type="ORF">CEE36_07730</name>
</gene>